<comment type="caution">
    <text evidence="2">The sequence shown here is derived from an EMBL/GenBank/DDBJ whole genome shotgun (WGS) entry which is preliminary data.</text>
</comment>
<evidence type="ECO:0000313" key="2">
    <source>
        <dbReference type="EMBL" id="KAA1138011.1"/>
    </source>
</evidence>
<gene>
    <name evidence="2" type="ORF">PGTUg99_022515</name>
</gene>
<evidence type="ECO:0000313" key="3">
    <source>
        <dbReference type="Proteomes" id="UP000325313"/>
    </source>
</evidence>
<reference evidence="2 3" key="1">
    <citation type="submission" date="2019-05" db="EMBL/GenBank/DDBJ databases">
        <title>Emergence of the Ug99 lineage of the wheat stem rust pathogen through somatic hybridization.</title>
        <authorList>
            <person name="Li F."/>
            <person name="Upadhyaya N.M."/>
            <person name="Sperschneider J."/>
            <person name="Matny O."/>
            <person name="Nguyen-Phuc H."/>
            <person name="Mago R."/>
            <person name="Raley C."/>
            <person name="Miller M.E."/>
            <person name="Silverstein K.A.T."/>
            <person name="Henningsen E."/>
            <person name="Hirsch C.D."/>
            <person name="Visser B."/>
            <person name="Pretorius Z.A."/>
            <person name="Steffenson B.J."/>
            <person name="Schwessinger B."/>
            <person name="Dodds P.N."/>
            <person name="Figueroa M."/>
        </authorList>
    </citation>
    <scope>NUCLEOTIDE SEQUENCE [LARGE SCALE GENOMIC DNA]</scope>
    <source>
        <strain evidence="2 3">Ug99</strain>
    </source>
</reference>
<sequence length="59" mass="6166">MAFATVALFSTPDHTTREASSIPSSARRGRQGSAPNSRSAARSLPAQGGRRGDVRSLLP</sequence>
<evidence type="ECO:0000256" key="1">
    <source>
        <dbReference type="SAM" id="MobiDB-lite"/>
    </source>
</evidence>
<feature type="region of interest" description="Disordered" evidence="1">
    <location>
        <begin position="1"/>
        <end position="59"/>
    </location>
</feature>
<organism evidence="2 3">
    <name type="scientific">Puccinia graminis f. sp. tritici</name>
    <dbReference type="NCBI Taxonomy" id="56615"/>
    <lineage>
        <taxon>Eukaryota</taxon>
        <taxon>Fungi</taxon>
        <taxon>Dikarya</taxon>
        <taxon>Basidiomycota</taxon>
        <taxon>Pucciniomycotina</taxon>
        <taxon>Pucciniomycetes</taxon>
        <taxon>Pucciniales</taxon>
        <taxon>Pucciniaceae</taxon>
        <taxon>Puccinia</taxon>
    </lineage>
</organism>
<dbReference type="EMBL" id="VDEP01000004">
    <property type="protein sequence ID" value="KAA1138011.1"/>
    <property type="molecule type" value="Genomic_DNA"/>
</dbReference>
<proteinExistence type="predicted"/>
<name>A0A5B0SJ83_PUCGR</name>
<dbReference type="Proteomes" id="UP000325313">
    <property type="component" value="Unassembled WGS sequence"/>
</dbReference>
<dbReference type="AlphaFoldDB" id="A0A5B0SJ83"/>
<accession>A0A5B0SJ83</accession>
<feature type="compositionally biased region" description="Basic and acidic residues" evidence="1">
    <location>
        <begin position="50"/>
        <end position="59"/>
    </location>
</feature>
<protein>
    <submittedName>
        <fullName evidence="2">Uncharacterized protein</fullName>
    </submittedName>
</protein>